<dbReference type="EMBL" id="JAMTCG010000005">
    <property type="protein sequence ID" value="MCP2161919.1"/>
    <property type="molecule type" value="Genomic_DNA"/>
</dbReference>
<organism evidence="3 4">
    <name type="scientific">Williamsia serinedens</name>
    <dbReference type="NCBI Taxonomy" id="391736"/>
    <lineage>
        <taxon>Bacteria</taxon>
        <taxon>Bacillati</taxon>
        <taxon>Actinomycetota</taxon>
        <taxon>Actinomycetes</taxon>
        <taxon>Mycobacteriales</taxon>
        <taxon>Nocardiaceae</taxon>
        <taxon>Williamsia</taxon>
    </lineage>
</organism>
<sequence length="245" mass="25165">MSRLDAIRRRVLLVVIGVVVGALAGVGFCYAQPAHYSATSRVFIAAGSSSAVEAFQGAQAAQQSARTYASLAGGRGLLERAARRAQVDISPAALASELTINLPPLTTVIDVTVSDRNPSNAVALARGVSSELIDLVRELEAPPAGGVPAIRLVPVDTSSTAATRDSVLDLTVIGLAGLAGGVLGLLVALALDAISRRRSETGRRVARPARPAAETPQDDLPDNPVTGGRHGASSPESAPVWQVRT</sequence>
<feature type="transmembrane region" description="Helical" evidence="2">
    <location>
        <begin position="172"/>
        <end position="194"/>
    </location>
</feature>
<feature type="region of interest" description="Disordered" evidence="1">
    <location>
        <begin position="200"/>
        <end position="245"/>
    </location>
</feature>
<gene>
    <name evidence="3" type="ORF">LX12_003118</name>
</gene>
<accession>A0ABT1H4M4</accession>
<keyword evidence="2" id="KW-0812">Transmembrane</keyword>
<evidence type="ECO:0000256" key="2">
    <source>
        <dbReference type="SAM" id="Phobius"/>
    </source>
</evidence>
<keyword evidence="2" id="KW-0472">Membrane</keyword>
<comment type="caution">
    <text evidence="3">The sequence shown here is derived from an EMBL/GenBank/DDBJ whole genome shotgun (WGS) entry which is preliminary data.</text>
</comment>
<evidence type="ECO:0000313" key="3">
    <source>
        <dbReference type="EMBL" id="MCP2161919.1"/>
    </source>
</evidence>
<protein>
    <submittedName>
        <fullName evidence="3">Capsular polysaccharide biosynthesis protein</fullName>
    </submittedName>
</protein>
<keyword evidence="4" id="KW-1185">Reference proteome</keyword>
<dbReference type="PANTHER" id="PTHR32309:SF13">
    <property type="entry name" value="FERRIC ENTEROBACTIN TRANSPORT PROTEIN FEPE"/>
    <property type="match status" value="1"/>
</dbReference>
<evidence type="ECO:0000313" key="4">
    <source>
        <dbReference type="Proteomes" id="UP001205740"/>
    </source>
</evidence>
<evidence type="ECO:0000256" key="1">
    <source>
        <dbReference type="SAM" id="MobiDB-lite"/>
    </source>
</evidence>
<keyword evidence="2" id="KW-1133">Transmembrane helix</keyword>
<dbReference type="Proteomes" id="UP001205740">
    <property type="component" value="Unassembled WGS sequence"/>
</dbReference>
<proteinExistence type="predicted"/>
<name>A0ABT1H4M4_9NOCA</name>
<dbReference type="InterPro" id="IPR050445">
    <property type="entry name" value="Bact_polysacc_biosynth/exp"/>
</dbReference>
<dbReference type="PANTHER" id="PTHR32309">
    <property type="entry name" value="TYROSINE-PROTEIN KINASE"/>
    <property type="match status" value="1"/>
</dbReference>
<reference evidence="3 4" key="1">
    <citation type="submission" date="2022-06" db="EMBL/GenBank/DDBJ databases">
        <title>Genomic Encyclopedia of Archaeal and Bacterial Type Strains, Phase II (KMG-II): from individual species to whole genera.</title>
        <authorList>
            <person name="Goeker M."/>
        </authorList>
    </citation>
    <scope>NUCLEOTIDE SEQUENCE [LARGE SCALE GENOMIC DNA]</scope>
    <source>
        <strain evidence="3 4">DSM 45037</strain>
    </source>
</reference>